<comment type="caution">
    <text evidence="2">The sequence shown here is derived from an EMBL/GenBank/DDBJ whole genome shotgun (WGS) entry which is preliminary data.</text>
</comment>
<accession>A0AAV5K8N6</accession>
<proteinExistence type="predicted"/>
<feature type="non-terminal residue" evidence="2">
    <location>
        <position position="1"/>
    </location>
</feature>
<sequence>ILVVILLTLQRLQSCLALRYEGLLLRENKSTSCQWLQVSYVEWLSFAEHCLESGFYAIANKACENALSCLQKNDIADSRTDQVFENLRATEKINKLKNRALLSASSHSVQAQAAVFLRKNKIEKSEKQSPVCETIKCNASIWFRNGIKNHNLRKLHARQRLQQISGGSHSTEI</sequence>
<reference evidence="2 3" key="1">
    <citation type="journal article" date="2021" name="Commun. Biol.">
        <title>The genome of Shorea leprosula (Dipterocarpaceae) highlights the ecological relevance of drought in aseasonal tropical rainforests.</title>
        <authorList>
            <person name="Ng K.K.S."/>
            <person name="Kobayashi M.J."/>
            <person name="Fawcett J.A."/>
            <person name="Hatakeyama M."/>
            <person name="Paape T."/>
            <person name="Ng C.H."/>
            <person name="Ang C.C."/>
            <person name="Tnah L.H."/>
            <person name="Lee C.T."/>
            <person name="Nishiyama T."/>
            <person name="Sese J."/>
            <person name="O'Brien M.J."/>
            <person name="Copetti D."/>
            <person name="Mohd Noor M.I."/>
            <person name="Ong R.C."/>
            <person name="Putra M."/>
            <person name="Sireger I.Z."/>
            <person name="Indrioko S."/>
            <person name="Kosugi Y."/>
            <person name="Izuno A."/>
            <person name="Isagi Y."/>
            <person name="Lee S.L."/>
            <person name="Shimizu K.K."/>
        </authorList>
    </citation>
    <scope>NUCLEOTIDE SEQUENCE [LARGE SCALE GENOMIC DNA]</scope>
    <source>
        <strain evidence="2">214</strain>
    </source>
</reference>
<feature type="signal peptide" evidence="1">
    <location>
        <begin position="1"/>
        <end position="17"/>
    </location>
</feature>
<dbReference type="AlphaFoldDB" id="A0AAV5K8N6"/>
<dbReference type="Proteomes" id="UP001054252">
    <property type="component" value="Unassembled WGS sequence"/>
</dbReference>
<dbReference type="EMBL" id="BPVZ01000056">
    <property type="protein sequence ID" value="GKV20717.1"/>
    <property type="molecule type" value="Genomic_DNA"/>
</dbReference>
<dbReference type="InterPro" id="IPR044969">
    <property type="entry name" value="DFO"/>
</dbReference>
<organism evidence="2 3">
    <name type="scientific">Rubroshorea leprosula</name>
    <dbReference type="NCBI Taxonomy" id="152421"/>
    <lineage>
        <taxon>Eukaryota</taxon>
        <taxon>Viridiplantae</taxon>
        <taxon>Streptophyta</taxon>
        <taxon>Embryophyta</taxon>
        <taxon>Tracheophyta</taxon>
        <taxon>Spermatophyta</taxon>
        <taxon>Magnoliopsida</taxon>
        <taxon>eudicotyledons</taxon>
        <taxon>Gunneridae</taxon>
        <taxon>Pentapetalae</taxon>
        <taxon>rosids</taxon>
        <taxon>malvids</taxon>
        <taxon>Malvales</taxon>
        <taxon>Dipterocarpaceae</taxon>
        <taxon>Rubroshorea</taxon>
    </lineage>
</organism>
<protein>
    <submittedName>
        <fullName evidence="2">Uncharacterized protein</fullName>
    </submittedName>
</protein>
<evidence type="ECO:0000313" key="2">
    <source>
        <dbReference type="EMBL" id="GKV20717.1"/>
    </source>
</evidence>
<gene>
    <name evidence="2" type="ORF">SLEP1_g30801</name>
</gene>
<dbReference type="GO" id="GO:0042138">
    <property type="term" value="P:meiotic DNA double-strand break formation"/>
    <property type="evidence" value="ECO:0007669"/>
    <property type="project" value="InterPro"/>
</dbReference>
<name>A0AAV5K8N6_9ROSI</name>
<evidence type="ECO:0000256" key="1">
    <source>
        <dbReference type="SAM" id="SignalP"/>
    </source>
</evidence>
<evidence type="ECO:0000313" key="3">
    <source>
        <dbReference type="Proteomes" id="UP001054252"/>
    </source>
</evidence>
<feature type="chain" id="PRO_5043674841" evidence="1">
    <location>
        <begin position="18"/>
        <end position="173"/>
    </location>
</feature>
<dbReference type="PANTHER" id="PTHR37176:SF1">
    <property type="entry name" value="PROTEIN DOUBLE-STRAND BREAK FORMATION"/>
    <property type="match status" value="1"/>
</dbReference>
<keyword evidence="1" id="KW-0732">Signal</keyword>
<keyword evidence="3" id="KW-1185">Reference proteome</keyword>
<dbReference type="PANTHER" id="PTHR37176">
    <property type="entry name" value="F10K1.23"/>
    <property type="match status" value="1"/>
</dbReference>